<evidence type="ECO:0000256" key="2">
    <source>
        <dbReference type="ARBA" id="ARBA00022553"/>
    </source>
</evidence>
<evidence type="ECO:0000313" key="6">
    <source>
        <dbReference type="EnsemblMetazoa" id="AALB016213-PB"/>
    </source>
</evidence>
<dbReference type="KEGG" id="aali:118461026"/>
<evidence type="ECO:0000313" key="7">
    <source>
        <dbReference type="Proteomes" id="UP000069272"/>
    </source>
</evidence>
<dbReference type="PANTHER" id="PTHR47219:SF16">
    <property type="entry name" value="GTPASE ACTIVATING PROTEIN"/>
    <property type="match status" value="1"/>
</dbReference>
<feature type="compositionally biased region" description="Basic and acidic residues" evidence="4">
    <location>
        <begin position="1492"/>
        <end position="1501"/>
    </location>
</feature>
<feature type="compositionally biased region" description="Polar residues" evidence="4">
    <location>
        <begin position="244"/>
        <end position="263"/>
    </location>
</feature>
<dbReference type="Pfam" id="PF00566">
    <property type="entry name" value="RabGAP-TBC"/>
    <property type="match status" value="1"/>
</dbReference>
<dbReference type="FunFam" id="1.10.10.2750:FF:000002">
    <property type="entry name" value="TBC1 domain family member 4"/>
    <property type="match status" value="1"/>
</dbReference>
<dbReference type="RefSeq" id="XP_035781774.1">
    <property type="nucleotide sequence ID" value="XM_035925881.1"/>
</dbReference>
<dbReference type="FunFam" id="1.10.472.80:FF:000043">
    <property type="entry name" value="Pollux, isoform A"/>
    <property type="match status" value="1"/>
</dbReference>
<feature type="region of interest" description="Disordered" evidence="4">
    <location>
        <begin position="1467"/>
        <end position="1501"/>
    </location>
</feature>
<dbReference type="InterPro" id="IPR035969">
    <property type="entry name" value="Rab-GAP_TBC_sf"/>
</dbReference>
<feature type="compositionally biased region" description="Gly residues" evidence="4">
    <location>
        <begin position="429"/>
        <end position="439"/>
    </location>
</feature>
<keyword evidence="3" id="KW-0175">Coiled coil</keyword>
<feature type="region of interest" description="Disordered" evidence="4">
    <location>
        <begin position="343"/>
        <end position="481"/>
    </location>
</feature>
<dbReference type="GeneID" id="118461026"/>
<accession>A0A8W7K7Z2</accession>
<dbReference type="CDD" id="cd01269">
    <property type="entry name" value="PTB_TBC1D1_like"/>
    <property type="match status" value="1"/>
</dbReference>
<reference evidence="6" key="2">
    <citation type="submission" date="2022-08" db="UniProtKB">
        <authorList>
            <consortium name="EnsemblMetazoa"/>
        </authorList>
    </citation>
    <scope>IDENTIFICATION</scope>
    <source>
        <strain evidence="6">STECLA/ALBI9_A</strain>
    </source>
</reference>
<dbReference type="SMART" id="SM00462">
    <property type="entry name" value="PTB"/>
    <property type="match status" value="1"/>
</dbReference>
<feature type="coiled-coil region" evidence="3">
    <location>
        <begin position="1230"/>
        <end position="1257"/>
    </location>
</feature>
<feature type="compositionally biased region" description="Polar residues" evidence="4">
    <location>
        <begin position="1476"/>
        <end position="1490"/>
    </location>
</feature>
<dbReference type="Gene3D" id="2.30.29.30">
    <property type="entry name" value="Pleckstrin-homology domain (PH domain)/Phosphotyrosine-binding domain (PTB)"/>
    <property type="match status" value="1"/>
</dbReference>
<dbReference type="CTD" id="40704"/>
<dbReference type="Gene3D" id="1.10.472.80">
    <property type="entry name" value="Ypt/Rab-GAP domain of gyp1p, domain 3"/>
    <property type="match status" value="1"/>
</dbReference>
<evidence type="ECO:0000256" key="1">
    <source>
        <dbReference type="ARBA" id="ARBA00022468"/>
    </source>
</evidence>
<dbReference type="InterPro" id="IPR050302">
    <property type="entry name" value="Rab_GAP_TBC_domain"/>
</dbReference>
<dbReference type="InterPro" id="IPR011993">
    <property type="entry name" value="PH-like_dom_sf"/>
</dbReference>
<dbReference type="SMART" id="SM00164">
    <property type="entry name" value="TBC"/>
    <property type="match status" value="1"/>
</dbReference>
<evidence type="ECO:0000256" key="4">
    <source>
        <dbReference type="SAM" id="MobiDB-lite"/>
    </source>
</evidence>
<dbReference type="EnsemblMetazoa" id="AALB016213-RB">
    <property type="protein sequence ID" value="AALB016213-PB"/>
    <property type="gene ID" value="AALB016213"/>
</dbReference>
<feature type="region of interest" description="Disordered" evidence="4">
    <location>
        <begin position="199"/>
        <end position="289"/>
    </location>
</feature>
<feature type="compositionally biased region" description="Polar residues" evidence="4">
    <location>
        <begin position="757"/>
        <end position="768"/>
    </location>
</feature>
<keyword evidence="2" id="KW-0597">Phosphoprotein</keyword>
<keyword evidence="7" id="KW-1185">Reference proteome</keyword>
<name>A0A8W7K7Z2_ANOAL</name>
<dbReference type="InterPro" id="IPR006020">
    <property type="entry name" value="PTB/PI_dom"/>
</dbReference>
<dbReference type="Proteomes" id="UP000069272">
    <property type="component" value="Chromosome 2R"/>
</dbReference>
<dbReference type="PROSITE" id="PS50086">
    <property type="entry name" value="TBC_RABGAP"/>
    <property type="match status" value="1"/>
</dbReference>
<dbReference type="OrthoDB" id="295078at2759"/>
<dbReference type="Gene3D" id="1.10.10.2750">
    <property type="match status" value="1"/>
</dbReference>
<proteinExistence type="predicted"/>
<feature type="compositionally biased region" description="Low complexity" evidence="4">
    <location>
        <begin position="411"/>
        <end position="421"/>
    </location>
</feature>
<feature type="region of interest" description="Disordered" evidence="4">
    <location>
        <begin position="1377"/>
        <end position="1429"/>
    </location>
</feature>
<reference evidence="6 7" key="1">
    <citation type="journal article" date="2017" name="G3 (Bethesda)">
        <title>The Physical Genome Mapping of Anopheles albimanus Corrected Scaffold Misassemblies and Identified Interarm Rearrangements in Genus Anopheles.</title>
        <authorList>
            <person name="Artemov G.N."/>
            <person name="Peery A.N."/>
            <person name="Jiang X."/>
            <person name="Tu Z."/>
            <person name="Stegniy V.N."/>
            <person name="Sharakhova M.V."/>
            <person name="Sharakhov I.V."/>
        </authorList>
    </citation>
    <scope>NUCLEOTIDE SEQUENCE [LARGE SCALE GENOMIC DNA]</scope>
    <source>
        <strain evidence="6 7">ALBI9_A</strain>
    </source>
</reference>
<dbReference type="Gene3D" id="1.10.8.270">
    <property type="entry name" value="putative rabgap domain of human tbc1 domain family member 14 like domains"/>
    <property type="match status" value="1"/>
</dbReference>
<keyword evidence="1" id="KW-0343">GTPase activation</keyword>
<feature type="compositionally biased region" description="Basic and acidic residues" evidence="4">
    <location>
        <begin position="461"/>
        <end position="477"/>
    </location>
</feature>
<evidence type="ECO:0000259" key="5">
    <source>
        <dbReference type="PROSITE" id="PS50086"/>
    </source>
</evidence>
<feature type="region of interest" description="Disordered" evidence="4">
    <location>
        <begin position="811"/>
        <end position="835"/>
    </location>
</feature>
<dbReference type="SUPFAM" id="SSF47923">
    <property type="entry name" value="Ypt/Rab-GAP domain of gyp1p"/>
    <property type="match status" value="2"/>
</dbReference>
<feature type="compositionally biased region" description="Low complexity" evidence="4">
    <location>
        <begin position="215"/>
        <end position="230"/>
    </location>
</feature>
<organism evidence="6 7">
    <name type="scientific">Anopheles albimanus</name>
    <name type="common">New world malaria mosquito</name>
    <dbReference type="NCBI Taxonomy" id="7167"/>
    <lineage>
        <taxon>Eukaryota</taxon>
        <taxon>Metazoa</taxon>
        <taxon>Ecdysozoa</taxon>
        <taxon>Arthropoda</taxon>
        <taxon>Hexapoda</taxon>
        <taxon>Insecta</taxon>
        <taxon>Pterygota</taxon>
        <taxon>Neoptera</taxon>
        <taxon>Endopterygota</taxon>
        <taxon>Diptera</taxon>
        <taxon>Nematocera</taxon>
        <taxon>Culicoidea</taxon>
        <taxon>Culicidae</taxon>
        <taxon>Anophelinae</taxon>
        <taxon>Anopheles</taxon>
    </lineage>
</organism>
<feature type="compositionally biased region" description="Low complexity" evidence="4">
    <location>
        <begin position="1394"/>
        <end position="1406"/>
    </location>
</feature>
<dbReference type="GO" id="GO:0005096">
    <property type="term" value="F:GTPase activator activity"/>
    <property type="evidence" value="ECO:0007669"/>
    <property type="project" value="UniProtKB-KW"/>
</dbReference>
<dbReference type="Pfam" id="PF11830">
    <property type="entry name" value="DUF3350"/>
    <property type="match status" value="1"/>
</dbReference>
<protein>
    <recommendedName>
        <fullName evidence="5">Rab-GAP TBC domain-containing protein</fullName>
    </recommendedName>
</protein>
<feature type="region of interest" description="Disordered" evidence="4">
    <location>
        <begin position="712"/>
        <end position="768"/>
    </location>
</feature>
<feature type="domain" description="Rab-GAP TBC" evidence="5">
    <location>
        <begin position="928"/>
        <end position="1125"/>
    </location>
</feature>
<dbReference type="PANTHER" id="PTHR47219">
    <property type="entry name" value="RAB GTPASE-ACTIVATING PROTEIN 1-LIKE"/>
    <property type="match status" value="1"/>
</dbReference>
<dbReference type="SUPFAM" id="SSF50729">
    <property type="entry name" value="PH domain-like"/>
    <property type="match status" value="1"/>
</dbReference>
<feature type="compositionally biased region" description="Gly residues" evidence="4">
    <location>
        <begin position="268"/>
        <end position="280"/>
    </location>
</feature>
<dbReference type="FunFam" id="1.10.8.270:FF:000001">
    <property type="entry name" value="TBC1 domain family member 1"/>
    <property type="match status" value="1"/>
</dbReference>
<dbReference type="Pfam" id="PF00640">
    <property type="entry name" value="PID"/>
    <property type="match status" value="1"/>
</dbReference>
<dbReference type="InterPro" id="IPR021785">
    <property type="entry name" value="DUF3350"/>
</dbReference>
<dbReference type="RefSeq" id="XP_035781775.1">
    <property type="nucleotide sequence ID" value="XM_035925882.1"/>
</dbReference>
<dbReference type="InterPro" id="IPR000195">
    <property type="entry name" value="Rab-GAP-TBC_dom"/>
</dbReference>
<evidence type="ECO:0000256" key="3">
    <source>
        <dbReference type="SAM" id="Coils"/>
    </source>
</evidence>
<sequence length="1501" mass="167254">MKTRLTTLTWRGSASVDPRFSAAMLPWSIADIRNHESYVTLSVGVEDGVLAAYNTDFELQFEHKLKYILGYCRVIVKQEKGKKNADFLIPKATSTRPQPITIGNDNVAELFGPEFGLIYLLKNPQDPLLHIHFYECEKYEQMAELMQQMRDPATIGAGGSVGSIPQSIVSSNANANDLQKALRNQGIHSTPASNLKLSEQMRHAQHDGSPTVAYQQQQQQQHQNFQQHHGVGYHHQHQQQQQQNGTALNRLATSKSYSGGLNHSASGGSVGAGTGTGTGGASSISSSLSSLPDISANNSQFFEVLYVGKIKVSHKRVPYTFIDDALPKFKAYDAEKLRQQLDASRKNTPVAGAGDAGSNGVCDTNAKPPTVVTGEPVPPPSGDEPPESVFQGRRVSQFDLPTKKIEDGGSNENANNNNNNNIHSINVSGAGGDGDGVSGDGRPVVEKQKLPEQPTTPVPSRESKSPDEEAPVRRDRSASIGSLPVVEQNRTMVFLIGQSDLRLISPDRKQVLLHKGFRDVASCVHGQKNPDHFGIICRDLNNDGYIGYVFKCQSEQVADDIVMAISQAFQACSAQKQKDRAAAQIFSCEHCPMLWYHKLCTDIEGLSDKKTQYMIFKRIDTTLTDEEQRLLMEKYHGAEEASGQSVGEQNQFLMMLLRAHCESKQQRHVHDTVENRTEFLNQYLGGSGIFMKAKRSLTSSFDHLLKRRTSRDDFLGNGGLKDSASAGELKDGSLEPVPRARASTIGSSPSMGRMNSDPGSSMGGSQAPQLKSPMMDIFIKVGNSPREHNSNHTGSWRQAMLHRVVTPSKNMKSGSEEYMSPFRTPGDHQQVTKKKRTREELRELWRVGIKQTIILNRMDKENAHLQARQNEIKSNEIKRVKLEYDEITVCDKRSAEQWDSILEKSTAPGPVGGSPANQSLLYQAIKNGVPRSKRGEIWMFLAEQHGHRASAPVDTTNFPNFNTPYHVLLNNLTEHQHAIFIDLGRTFPDHKYYKDALGVGQLSLFNLLKAYSILDPELGYCQGLGFICAVLLLHLEEADAFELLKHLMFRRQMRAKYLPDMKQFQLQLYQLSRLLKDHIPELYDWFDQHDISPTLYAAPWILTVFSSHFPLGFVVRVFDLLFLESFDVIFRCAIALLEVHREALLQRDNFEDIMSYLKNVVPKIDGGVMEKVFRNVFQCDFSRPLIEYQVEYNVLQEEMTSQSHHLEGYKRLKEDHQQLATQFQFAQSSLMQLEKTRLAQQEQIQSLQSHVQTLENTVHTLARYIEQTVEAKSDTVLPAEICRILEQMQDLQHQQQVQAQKKRSPIFVDRKIGKSISFNSNLGLALNVLEEANEQVDGQGGSGTPTKKKPYFQNSFTQIRQQRASLWLHKLEECNTSPEHGSAGGPASVGTGTGTKTLNSTTNNSNHSDDSGIATPISPQMHAPSTTPMVAESRPLVPLSATATFDSHPLSSCGDVSVQYNGTTQLKSLKPRVQSRHGSVSSIVSETSNGEPRPETAMERS</sequence>